<feature type="transmembrane region" description="Helical" evidence="7">
    <location>
        <begin position="281"/>
        <end position="310"/>
    </location>
</feature>
<feature type="transmembrane region" description="Helical" evidence="7">
    <location>
        <begin position="138"/>
        <end position="161"/>
    </location>
</feature>
<feature type="transmembrane region" description="Helical" evidence="7">
    <location>
        <begin position="241"/>
        <end position="260"/>
    </location>
</feature>
<comment type="function">
    <text evidence="7">H(+)-stimulated, divalent metal cation uptake system.</text>
</comment>
<dbReference type="EMBL" id="JBGBDC010000011">
    <property type="protein sequence ID" value="MEY2253650.1"/>
    <property type="molecule type" value="Genomic_DNA"/>
</dbReference>
<evidence type="ECO:0000256" key="3">
    <source>
        <dbReference type="ARBA" id="ARBA00022692"/>
    </source>
</evidence>
<keyword evidence="4 7" id="KW-0769">Symport</keyword>
<dbReference type="Proteomes" id="UP001562178">
    <property type="component" value="Unassembled WGS sequence"/>
</dbReference>
<feature type="transmembrane region" description="Helical" evidence="7">
    <location>
        <begin position="330"/>
        <end position="358"/>
    </location>
</feature>
<dbReference type="NCBIfam" id="NF001923">
    <property type="entry name" value="PRK00701.1"/>
    <property type="match status" value="1"/>
</dbReference>
<evidence type="ECO:0000313" key="9">
    <source>
        <dbReference type="EMBL" id="MEY2253650.1"/>
    </source>
</evidence>
<feature type="region of interest" description="Disordered" evidence="8">
    <location>
        <begin position="1"/>
        <end position="35"/>
    </location>
</feature>
<feature type="transmembrane region" description="Helical" evidence="7">
    <location>
        <begin position="195"/>
        <end position="217"/>
    </location>
</feature>
<evidence type="ECO:0000256" key="2">
    <source>
        <dbReference type="ARBA" id="ARBA00022448"/>
    </source>
</evidence>
<dbReference type="NCBIfam" id="TIGR01197">
    <property type="entry name" value="nramp"/>
    <property type="match status" value="1"/>
</dbReference>
<evidence type="ECO:0000256" key="5">
    <source>
        <dbReference type="ARBA" id="ARBA00022989"/>
    </source>
</evidence>
<dbReference type="PANTHER" id="PTHR11706:SF33">
    <property type="entry name" value="NATURAL RESISTANCE-ASSOCIATED MACROPHAGE PROTEIN 2"/>
    <property type="match status" value="1"/>
</dbReference>
<keyword evidence="2 7" id="KW-0813">Transport</keyword>
<feature type="transmembrane region" description="Helical" evidence="7">
    <location>
        <begin position="167"/>
        <end position="188"/>
    </location>
</feature>
<evidence type="ECO:0000256" key="4">
    <source>
        <dbReference type="ARBA" id="ARBA00022847"/>
    </source>
</evidence>
<dbReference type="HAMAP" id="MF_00221">
    <property type="entry name" value="NRAMP"/>
    <property type="match status" value="1"/>
</dbReference>
<comment type="caution">
    <text evidence="9">The sequence shown here is derived from an EMBL/GenBank/DDBJ whole genome shotgun (WGS) entry which is preliminary data.</text>
</comment>
<proteinExistence type="inferred from homology"/>
<evidence type="ECO:0000313" key="10">
    <source>
        <dbReference type="Proteomes" id="UP001562178"/>
    </source>
</evidence>
<sequence length="467" mass="49127">MPPPAFTTCSPLHNEGGMPQPEASGKADPDSVKSGIPSLPQVHRSIAVPGGTSRSANARRMLAFAGPGYLVAVGYMDPGNWATSIAGGSQFGYSLLAVIFASNLMAMLFQAAAVRLGLASGRDLAQACREQFPPRINLVLWFFCEIAIVACNLAEVLGMAIGLNLLFGLPLIVGVCITVVDVMLILALQSRGFRALESVVIGLVALIGICFGAQLLWLHPPLATVLSGFIPRSEIVTNPEMLYLAVGIVGATVMPHNLYLHSAIVQTREHSRTLEGTRQAIRFATIDSTVALGLALFVNAAILVVAAGAFNRPGTPPVTELSDAYHLLSPILGVGIASAVFGTALLASGLSASVTGTLAGQIVMEGFLQIRLSPAMRALLTRLIAIVPAVIATAWYGNEGASALLVFSQVVLSMQLPFAIVPLLMFTTRRNALGALTFGRPMSILLWSGAALVVSLNLWMLQRLLTL</sequence>
<organism evidence="9 10">
    <name type="scientific">Comamonas sediminis</name>
    <dbReference type="NCBI Taxonomy" id="1783360"/>
    <lineage>
        <taxon>Bacteria</taxon>
        <taxon>Pseudomonadati</taxon>
        <taxon>Pseudomonadota</taxon>
        <taxon>Betaproteobacteria</taxon>
        <taxon>Burkholderiales</taxon>
        <taxon>Comamonadaceae</taxon>
        <taxon>Comamonas</taxon>
    </lineage>
</organism>
<evidence type="ECO:0000256" key="1">
    <source>
        <dbReference type="ARBA" id="ARBA00004141"/>
    </source>
</evidence>
<dbReference type="Pfam" id="PF01566">
    <property type="entry name" value="Nramp"/>
    <property type="match status" value="1"/>
</dbReference>
<feature type="transmembrane region" description="Helical" evidence="7">
    <location>
        <begin position="379"/>
        <end position="397"/>
    </location>
</feature>
<name>A0ABV4BA11_9BURK</name>
<reference evidence="9 10" key="1">
    <citation type="journal article" date="2016" name="Int. J. Syst. Evol. Microbiol.">
        <title>Description of Comamonas sediminis sp. nov., isolated from lagoon sediments.</title>
        <authorList>
            <person name="Subhash Y."/>
            <person name="Bang J.J."/>
            <person name="You T.H."/>
            <person name="Lee S.S."/>
        </authorList>
    </citation>
    <scope>NUCLEOTIDE SEQUENCE [LARGE SCALE GENOMIC DNA]</scope>
    <source>
        <strain evidence="9 10">JCM 31169</strain>
    </source>
</reference>
<feature type="transmembrane region" description="Helical" evidence="7">
    <location>
        <begin position="403"/>
        <end position="424"/>
    </location>
</feature>
<keyword evidence="6 7" id="KW-0472">Membrane</keyword>
<protein>
    <recommendedName>
        <fullName evidence="7">Divalent metal cation transporter MntH</fullName>
    </recommendedName>
</protein>
<comment type="subcellular location">
    <subcellularLocation>
        <location evidence="7">Cell membrane</location>
        <topology evidence="7">Multi-pass membrane protein</topology>
    </subcellularLocation>
    <subcellularLocation>
        <location evidence="1">Membrane</location>
        <topology evidence="1">Multi-pass membrane protein</topology>
    </subcellularLocation>
</comment>
<feature type="transmembrane region" description="Helical" evidence="7">
    <location>
        <begin position="96"/>
        <end position="118"/>
    </location>
</feature>
<comment type="similarity">
    <text evidence="7">Belongs to the NRAMP family.</text>
</comment>
<keyword evidence="5 7" id="KW-1133">Transmembrane helix</keyword>
<keyword evidence="7" id="KW-1003">Cell membrane</keyword>
<feature type="transmembrane region" description="Helical" evidence="7">
    <location>
        <begin position="61"/>
        <end position="76"/>
    </location>
</feature>
<keyword evidence="3 7" id="KW-0812">Transmembrane</keyword>
<gene>
    <name evidence="7" type="primary">mntH</name>
    <name evidence="9" type="ORF">AB7A72_21715</name>
</gene>
<dbReference type="PRINTS" id="PR00447">
    <property type="entry name" value="NATRESASSCMP"/>
</dbReference>
<keyword evidence="10" id="KW-1185">Reference proteome</keyword>
<feature type="transmembrane region" description="Helical" evidence="7">
    <location>
        <begin position="444"/>
        <end position="461"/>
    </location>
</feature>
<keyword evidence="7" id="KW-0406">Ion transport</keyword>
<evidence type="ECO:0000256" key="6">
    <source>
        <dbReference type="ARBA" id="ARBA00023136"/>
    </source>
</evidence>
<evidence type="ECO:0000256" key="7">
    <source>
        <dbReference type="HAMAP-Rule" id="MF_00221"/>
    </source>
</evidence>
<dbReference type="NCBIfam" id="NF037982">
    <property type="entry name" value="Nramp_1"/>
    <property type="match status" value="1"/>
</dbReference>
<accession>A0ABV4BA11</accession>
<dbReference type="PANTHER" id="PTHR11706">
    <property type="entry name" value="SOLUTE CARRIER PROTEIN FAMILY 11 MEMBER"/>
    <property type="match status" value="1"/>
</dbReference>
<dbReference type="InterPro" id="IPR001046">
    <property type="entry name" value="NRAMP_fam"/>
</dbReference>
<evidence type="ECO:0000256" key="8">
    <source>
        <dbReference type="SAM" id="MobiDB-lite"/>
    </source>
</evidence>